<keyword evidence="1" id="KW-1133">Transmembrane helix</keyword>
<feature type="transmembrane region" description="Helical" evidence="1">
    <location>
        <begin position="115"/>
        <end position="134"/>
    </location>
</feature>
<feature type="signal peptide" evidence="2">
    <location>
        <begin position="1"/>
        <end position="22"/>
    </location>
</feature>
<dbReference type="EMBL" id="LT960614">
    <property type="protein sequence ID" value="SON53960.1"/>
    <property type="molecule type" value="Genomic_DNA"/>
</dbReference>
<dbReference type="RefSeq" id="WP_099553910.1">
    <property type="nucleotide sequence ID" value="NZ_LT960614.1"/>
</dbReference>
<feature type="transmembrane region" description="Helical" evidence="1">
    <location>
        <begin position="170"/>
        <end position="188"/>
    </location>
</feature>
<feature type="transmembrane region" description="Helical" evidence="1">
    <location>
        <begin position="90"/>
        <end position="108"/>
    </location>
</feature>
<sequence>MKSLKTLGLAGAALLIASPALAHPGHGATSGFAAGIVHPFLGTDHLLAMVTVGLWAAHYGTRKGLALPFGFVGGMLAGATTGFFGVGLPGAESVIALSLVLLGAALALKTRLPVMAAAGLTFAAGLFHGHAHAVEASGSALAYVAGFVVATSLLHAAGGLAGWRLAALRLAAPLAGGAVALAGLAMLAG</sequence>
<protein>
    <submittedName>
        <fullName evidence="3">HupE / UreJ protein</fullName>
    </submittedName>
</protein>
<dbReference type="AlphaFoldDB" id="A0A2C9D130"/>
<feature type="chain" id="PRO_5012541918" evidence="2">
    <location>
        <begin position="23"/>
        <end position="189"/>
    </location>
</feature>
<dbReference type="PIRSF" id="PIRSF016919">
    <property type="entry name" value="HupE_UreJ"/>
    <property type="match status" value="1"/>
</dbReference>
<dbReference type="InterPro" id="IPR007038">
    <property type="entry name" value="HupE_UreJ"/>
</dbReference>
<accession>A0A2C9D130</accession>
<dbReference type="Proteomes" id="UP000223606">
    <property type="component" value="Chromosome 1"/>
</dbReference>
<evidence type="ECO:0000256" key="1">
    <source>
        <dbReference type="SAM" id="Phobius"/>
    </source>
</evidence>
<evidence type="ECO:0000256" key="2">
    <source>
        <dbReference type="SAM" id="SignalP"/>
    </source>
</evidence>
<evidence type="ECO:0000313" key="4">
    <source>
        <dbReference type="Proteomes" id="UP000223606"/>
    </source>
</evidence>
<feature type="transmembrane region" description="Helical" evidence="1">
    <location>
        <begin position="64"/>
        <end position="84"/>
    </location>
</feature>
<keyword evidence="2" id="KW-0732">Signal</keyword>
<name>A0A2C9D130_9HYPH</name>
<gene>
    <name evidence="3" type="ORF">HDIA_0419</name>
</gene>
<evidence type="ECO:0000313" key="3">
    <source>
        <dbReference type="EMBL" id="SON53960.1"/>
    </source>
</evidence>
<feature type="transmembrane region" description="Helical" evidence="1">
    <location>
        <begin position="140"/>
        <end position="163"/>
    </location>
</feature>
<dbReference type="Pfam" id="PF04955">
    <property type="entry name" value="HupE_UreJ"/>
    <property type="match status" value="1"/>
</dbReference>
<dbReference type="KEGG" id="hdi:HDIA_0419"/>
<proteinExistence type="predicted"/>
<feature type="transmembrane region" description="Helical" evidence="1">
    <location>
        <begin position="32"/>
        <end position="57"/>
    </location>
</feature>
<keyword evidence="1" id="KW-0472">Membrane</keyword>
<reference evidence="4" key="1">
    <citation type="submission" date="2017-09" db="EMBL/GenBank/DDBJ databases">
        <title>Genome sequence of Nannocystis excedens DSM 71.</title>
        <authorList>
            <person name="Blom J."/>
        </authorList>
    </citation>
    <scope>NUCLEOTIDE SEQUENCE [LARGE SCALE GENOMIC DNA]</scope>
    <source>
        <strain evidence="4">type strain: E19</strain>
    </source>
</reference>
<keyword evidence="4" id="KW-1185">Reference proteome</keyword>
<keyword evidence="1" id="KW-0812">Transmembrane</keyword>
<dbReference type="OrthoDB" id="9808192at2"/>
<organism evidence="3 4">
    <name type="scientific">Hartmannibacter diazotrophicus</name>
    <dbReference type="NCBI Taxonomy" id="1482074"/>
    <lineage>
        <taxon>Bacteria</taxon>
        <taxon>Pseudomonadati</taxon>
        <taxon>Pseudomonadota</taxon>
        <taxon>Alphaproteobacteria</taxon>
        <taxon>Hyphomicrobiales</taxon>
        <taxon>Pleomorphomonadaceae</taxon>
        <taxon>Hartmannibacter</taxon>
    </lineage>
</organism>